<dbReference type="Proteomes" id="UP000249682">
    <property type="component" value="Chromosome"/>
</dbReference>
<evidence type="ECO:0000313" key="2">
    <source>
        <dbReference type="Proteomes" id="UP000249682"/>
    </source>
</evidence>
<dbReference type="EMBL" id="CP029543">
    <property type="protein sequence ID" value="AWV48164.1"/>
    <property type="molecule type" value="Genomic_DNA"/>
</dbReference>
<sequence>MIVLALLMNWQFIRAELIGELPMIMISGRFTPAVRALSTHRHRPPSGHGIADSMKADAAMDMSIAA</sequence>
<name>A0AAD0KSP2_MYCLR</name>
<organism evidence="1 2">
    <name type="scientific">Mycobacterium leprae</name>
    <dbReference type="NCBI Taxonomy" id="1769"/>
    <lineage>
        <taxon>Bacteria</taxon>
        <taxon>Bacillati</taxon>
        <taxon>Actinomycetota</taxon>
        <taxon>Actinomycetes</taxon>
        <taxon>Mycobacteriales</taxon>
        <taxon>Mycobacteriaceae</taxon>
        <taxon>Mycobacterium</taxon>
    </lineage>
</organism>
<dbReference type="AlphaFoldDB" id="A0AAD0KSP2"/>
<evidence type="ECO:0000313" key="1">
    <source>
        <dbReference type="EMBL" id="AWV48164.1"/>
    </source>
</evidence>
<proteinExistence type="predicted"/>
<reference evidence="1 2" key="1">
    <citation type="submission" date="2018-05" db="EMBL/GenBank/DDBJ databases">
        <title>Evolution of small genomes with special reference to Mycobacterium leprae.</title>
        <authorList>
            <person name="Mohanty P.S."/>
            <person name="Bansal A.K."/>
            <person name="Gupta U.D."/>
            <person name="Naaz F."/>
            <person name="Dwivedi V.D."/>
            <person name="Singh H."/>
            <person name="Gupta G."/>
            <person name="Sharma S."/>
            <person name="Arora M."/>
        </authorList>
    </citation>
    <scope>NUCLEOTIDE SEQUENCE [LARGE SCALE GENOMIC DNA]</scope>
    <source>
        <strain evidence="1 2">MRHRU-235-G</strain>
    </source>
</reference>
<accession>A0AAD0KSP2</accession>
<dbReference type="RefSeq" id="WP_049769795.1">
    <property type="nucleotide sequence ID" value="NZ_CP029543.1"/>
</dbReference>
<protein>
    <submittedName>
        <fullName evidence="1">Uncharacterized protein</fullName>
    </submittedName>
</protein>
<gene>
    <name evidence="1" type="ORF">DIJ64_09125</name>
</gene>